<evidence type="ECO:0000313" key="3">
    <source>
        <dbReference type="Proteomes" id="UP000033423"/>
    </source>
</evidence>
<gene>
    <name evidence="2" type="ORF">MBAV_001253</name>
</gene>
<dbReference type="PANTHER" id="PTHR23077:SF198">
    <property type="entry name" value="ATP-DEPENDENT ZINC METALLOPROTEASE FTSH"/>
    <property type="match status" value="1"/>
</dbReference>
<sequence length="121" mass="13786">MGETSAKLRLIFDLIQKEAGVYLFDEFDAIGGERSMDNDVGEMRRVLNAFLQFIEQDLSDSIIVAATNSPKLLDRALFRRFDDVLYYDQPASTERKRLMQNVLVGFLASKFVWKVVLAESG</sequence>
<evidence type="ECO:0000259" key="1">
    <source>
        <dbReference type="Pfam" id="PF00004"/>
    </source>
</evidence>
<dbReference type="GO" id="GO:0016887">
    <property type="term" value="F:ATP hydrolysis activity"/>
    <property type="evidence" value="ECO:0007669"/>
    <property type="project" value="InterPro"/>
</dbReference>
<dbReference type="InterPro" id="IPR003959">
    <property type="entry name" value="ATPase_AAA_core"/>
</dbReference>
<reference evidence="2 3" key="1">
    <citation type="submission" date="2015-02" db="EMBL/GenBank/DDBJ databases">
        <title>Single-cell genomics of uncultivated deep-branching MTB reveals a conserved set of magnetosome genes.</title>
        <authorList>
            <person name="Kolinko S."/>
            <person name="Richter M."/>
            <person name="Glockner F.O."/>
            <person name="Brachmann A."/>
            <person name="Schuler D."/>
        </authorList>
    </citation>
    <scope>NUCLEOTIDE SEQUENCE [LARGE SCALE GENOMIC DNA]</scope>
    <source>
        <strain evidence="2">TM-1</strain>
    </source>
</reference>
<comment type="caution">
    <text evidence="2">The sequence shown here is derived from an EMBL/GenBank/DDBJ whole genome shotgun (WGS) entry which is preliminary data.</text>
</comment>
<dbReference type="CDD" id="cd19481">
    <property type="entry name" value="RecA-like_protease"/>
    <property type="match status" value="1"/>
</dbReference>
<dbReference type="EMBL" id="LACI01000549">
    <property type="protein sequence ID" value="KJU86563.1"/>
    <property type="molecule type" value="Genomic_DNA"/>
</dbReference>
<feature type="domain" description="ATPase AAA-type core" evidence="1">
    <location>
        <begin position="1"/>
        <end position="86"/>
    </location>
</feature>
<protein>
    <submittedName>
        <fullName evidence="2">AAA family ATPase</fullName>
    </submittedName>
</protein>
<name>A0A0F3H0U5_9BACT</name>
<proteinExistence type="predicted"/>
<accession>A0A0F3H0U5</accession>
<dbReference type="InterPro" id="IPR050168">
    <property type="entry name" value="AAA_ATPase_domain"/>
</dbReference>
<dbReference type="Gene3D" id="3.40.50.300">
    <property type="entry name" value="P-loop containing nucleotide triphosphate hydrolases"/>
    <property type="match status" value="1"/>
</dbReference>
<dbReference type="Pfam" id="PF00004">
    <property type="entry name" value="AAA"/>
    <property type="match status" value="1"/>
</dbReference>
<keyword evidence="3" id="KW-1185">Reference proteome</keyword>
<dbReference type="InterPro" id="IPR027417">
    <property type="entry name" value="P-loop_NTPase"/>
</dbReference>
<dbReference type="PANTHER" id="PTHR23077">
    <property type="entry name" value="AAA-FAMILY ATPASE"/>
    <property type="match status" value="1"/>
</dbReference>
<dbReference type="AlphaFoldDB" id="A0A0F3H0U5"/>
<dbReference type="PATRIC" id="fig|29290.4.peg.1666"/>
<organism evidence="2 3">
    <name type="scientific">Candidatus Magnetobacterium bavaricum</name>
    <dbReference type="NCBI Taxonomy" id="29290"/>
    <lineage>
        <taxon>Bacteria</taxon>
        <taxon>Pseudomonadati</taxon>
        <taxon>Nitrospirota</taxon>
        <taxon>Thermodesulfovibrionia</taxon>
        <taxon>Thermodesulfovibrionales</taxon>
        <taxon>Candidatus Magnetobacteriaceae</taxon>
        <taxon>Candidatus Magnetobacterium</taxon>
    </lineage>
</organism>
<evidence type="ECO:0000313" key="2">
    <source>
        <dbReference type="EMBL" id="KJU86563.1"/>
    </source>
</evidence>
<dbReference type="Proteomes" id="UP000033423">
    <property type="component" value="Unassembled WGS sequence"/>
</dbReference>
<dbReference type="SUPFAM" id="SSF52540">
    <property type="entry name" value="P-loop containing nucleoside triphosphate hydrolases"/>
    <property type="match status" value="1"/>
</dbReference>
<dbReference type="GO" id="GO:0005524">
    <property type="term" value="F:ATP binding"/>
    <property type="evidence" value="ECO:0007669"/>
    <property type="project" value="InterPro"/>
</dbReference>